<reference evidence="8 9" key="1">
    <citation type="submission" date="2023-10" db="EMBL/GenBank/DDBJ databases">
        <title>Development of a sustainable strategy for remediation of hydrocarbon-contaminated territories based on the waste exchange concept.</title>
        <authorList>
            <person name="Krivoruchko A."/>
        </authorList>
    </citation>
    <scope>NUCLEOTIDE SEQUENCE [LARGE SCALE GENOMIC DNA]</scope>
    <source>
        <strain evidence="8 9">IEGM 1203</strain>
    </source>
</reference>
<feature type="domain" description="DUF202" evidence="7">
    <location>
        <begin position="22"/>
        <end position="75"/>
    </location>
</feature>
<proteinExistence type="predicted"/>
<name>A0ABU4BUF2_RHOGO</name>
<feature type="transmembrane region" description="Helical" evidence="6">
    <location>
        <begin position="58"/>
        <end position="76"/>
    </location>
</feature>
<evidence type="ECO:0000313" key="8">
    <source>
        <dbReference type="EMBL" id="MDV6267852.1"/>
    </source>
</evidence>
<comment type="subcellular location">
    <subcellularLocation>
        <location evidence="1">Endomembrane system</location>
        <topology evidence="1">Multi-pass membrane protein</topology>
    </subcellularLocation>
</comment>
<keyword evidence="9" id="KW-1185">Reference proteome</keyword>
<dbReference type="EMBL" id="JAWLKB010000005">
    <property type="protein sequence ID" value="MDV6267852.1"/>
    <property type="molecule type" value="Genomic_DNA"/>
</dbReference>
<evidence type="ECO:0000256" key="5">
    <source>
        <dbReference type="SAM" id="MobiDB-lite"/>
    </source>
</evidence>
<organism evidence="8 9">
    <name type="scientific">Rhodococcus globerulus</name>
    <dbReference type="NCBI Taxonomy" id="33008"/>
    <lineage>
        <taxon>Bacteria</taxon>
        <taxon>Bacillati</taxon>
        <taxon>Actinomycetota</taxon>
        <taxon>Actinomycetes</taxon>
        <taxon>Mycobacteriales</taxon>
        <taxon>Nocardiaceae</taxon>
        <taxon>Rhodococcus</taxon>
    </lineage>
</organism>
<accession>A0ABU4BUF2</accession>
<keyword evidence="2 6" id="KW-0812">Transmembrane</keyword>
<keyword evidence="4 6" id="KW-0472">Membrane</keyword>
<dbReference type="RefSeq" id="WP_317542119.1">
    <property type="nucleotide sequence ID" value="NZ_JAWLKB010000005.1"/>
</dbReference>
<gene>
    <name evidence="8" type="ORF">R3Q16_14670</name>
</gene>
<evidence type="ECO:0000256" key="3">
    <source>
        <dbReference type="ARBA" id="ARBA00022989"/>
    </source>
</evidence>
<evidence type="ECO:0000256" key="1">
    <source>
        <dbReference type="ARBA" id="ARBA00004127"/>
    </source>
</evidence>
<dbReference type="InterPro" id="IPR003807">
    <property type="entry name" value="DUF202"/>
</dbReference>
<keyword evidence="3 6" id="KW-1133">Transmembrane helix</keyword>
<dbReference type="Proteomes" id="UP001185927">
    <property type="component" value="Unassembled WGS sequence"/>
</dbReference>
<feature type="region of interest" description="Disordered" evidence="5">
    <location>
        <begin position="1"/>
        <end position="26"/>
    </location>
</feature>
<protein>
    <submittedName>
        <fullName evidence="8">DUF202 domain-containing protein</fullName>
    </submittedName>
</protein>
<evidence type="ECO:0000313" key="9">
    <source>
        <dbReference type="Proteomes" id="UP001185927"/>
    </source>
</evidence>
<feature type="transmembrane region" description="Helical" evidence="6">
    <location>
        <begin position="97"/>
        <end position="119"/>
    </location>
</feature>
<evidence type="ECO:0000259" key="7">
    <source>
        <dbReference type="Pfam" id="PF02656"/>
    </source>
</evidence>
<sequence>MTTVEPSDAISPSGRSAISPPDKGLQSERTSLSFVRTSLSILGLAVACLRWLPPFGSVAMIGPAIAAVLIVAVTIYERRSRSSRLELFAREKATPALGMGAVLAVSLLVLAASGLWILVT</sequence>
<evidence type="ECO:0000256" key="4">
    <source>
        <dbReference type="ARBA" id="ARBA00023136"/>
    </source>
</evidence>
<dbReference type="Pfam" id="PF02656">
    <property type="entry name" value="DUF202"/>
    <property type="match status" value="1"/>
</dbReference>
<evidence type="ECO:0000256" key="2">
    <source>
        <dbReference type="ARBA" id="ARBA00022692"/>
    </source>
</evidence>
<evidence type="ECO:0000256" key="6">
    <source>
        <dbReference type="SAM" id="Phobius"/>
    </source>
</evidence>
<comment type="caution">
    <text evidence="8">The sequence shown here is derived from an EMBL/GenBank/DDBJ whole genome shotgun (WGS) entry which is preliminary data.</text>
</comment>